<dbReference type="EMBL" id="OBDZ01000017">
    <property type="protein sequence ID" value="SNY33904.1"/>
    <property type="molecule type" value="Genomic_DNA"/>
</dbReference>
<proteinExistence type="predicted"/>
<dbReference type="Pfam" id="PF01924">
    <property type="entry name" value="HypD"/>
    <property type="match status" value="1"/>
</dbReference>
<dbReference type="InterPro" id="IPR042243">
    <property type="entry name" value="HypD_1"/>
</dbReference>
<evidence type="ECO:0000313" key="1">
    <source>
        <dbReference type="EMBL" id="SNY33904.1"/>
    </source>
</evidence>
<dbReference type="Gene3D" id="3.40.50.11740">
    <property type="entry name" value="HypD, alpha/beta domain 2"/>
    <property type="match status" value="1"/>
</dbReference>
<evidence type="ECO:0000313" key="2">
    <source>
        <dbReference type="Proteomes" id="UP000219573"/>
    </source>
</evidence>
<sequence>MILYKILKRVINRIEKLYLRAVKAQGNLKAIATIHNIFEIDERNWHGLGQIQRSGLKLKKGYGSFAIKKELEIKRRHQK</sequence>
<dbReference type="PANTHER" id="PTHR30149:SF0">
    <property type="entry name" value="HYDROGENASE MATURATION FACTOR HYPD"/>
    <property type="match status" value="1"/>
</dbReference>
<dbReference type="InterPro" id="IPR002780">
    <property type="entry name" value="Hyd_form_HypD"/>
</dbReference>
<dbReference type="Proteomes" id="UP000219573">
    <property type="component" value="Unassembled WGS sequence"/>
</dbReference>
<dbReference type="GO" id="GO:0005506">
    <property type="term" value="F:iron ion binding"/>
    <property type="evidence" value="ECO:0007669"/>
    <property type="project" value="TreeGrafter"/>
</dbReference>
<dbReference type="GO" id="GO:0051539">
    <property type="term" value="F:4 iron, 4 sulfur cluster binding"/>
    <property type="evidence" value="ECO:0007669"/>
    <property type="project" value="TreeGrafter"/>
</dbReference>
<protein>
    <submittedName>
        <fullName evidence="1">Hydrogenase expression/formation protein HypD</fullName>
    </submittedName>
</protein>
<gene>
    <name evidence="1" type="ORF">SAMN06265827_11784</name>
</gene>
<organism evidence="1 2">
    <name type="scientific">Orenia metallireducens</name>
    <dbReference type="NCBI Taxonomy" id="1413210"/>
    <lineage>
        <taxon>Bacteria</taxon>
        <taxon>Bacillati</taxon>
        <taxon>Bacillota</taxon>
        <taxon>Clostridia</taxon>
        <taxon>Halanaerobiales</taxon>
        <taxon>Halobacteroidaceae</taxon>
        <taxon>Orenia</taxon>
    </lineage>
</organism>
<name>A0A285HE39_9FIRM</name>
<accession>A0A285HE39</accession>
<dbReference type="AlphaFoldDB" id="A0A285HE39"/>
<dbReference type="GO" id="GO:0070025">
    <property type="term" value="F:carbon monoxide binding"/>
    <property type="evidence" value="ECO:0007669"/>
    <property type="project" value="TreeGrafter"/>
</dbReference>
<dbReference type="GO" id="GO:0051604">
    <property type="term" value="P:protein maturation"/>
    <property type="evidence" value="ECO:0007669"/>
    <property type="project" value="TreeGrafter"/>
</dbReference>
<reference evidence="2" key="1">
    <citation type="submission" date="2017-09" db="EMBL/GenBank/DDBJ databases">
        <authorList>
            <person name="Varghese N."/>
            <person name="Submissions S."/>
        </authorList>
    </citation>
    <scope>NUCLEOTIDE SEQUENCE [LARGE SCALE GENOMIC DNA]</scope>
    <source>
        <strain evidence="2">MSL47</strain>
    </source>
</reference>
<keyword evidence="2" id="KW-1185">Reference proteome</keyword>
<dbReference type="PANTHER" id="PTHR30149">
    <property type="entry name" value="HYDROGENASE PROTEIN ASSEMBLY PROTEIN HYPD"/>
    <property type="match status" value="1"/>
</dbReference>